<accession>A0A372LP26</accession>
<sequence>MPAISKWKHENHHWVQPIYDVLKGYKLPLNGYANDKIKDAPVTRGTLAQVFATAVLGKPTDLRSAVQFMYDNGLATARNGQKTYESYNVNEILNRGQISAFFMCLDAKGFTEIKVNQYWRQDAHIKEASYITGLFLRCLCDRIFP</sequence>
<name>A0A372LP26_9BACI</name>
<dbReference type="EMBL" id="QVTE01000024">
    <property type="protein sequence ID" value="RFU69517.1"/>
    <property type="molecule type" value="Genomic_DNA"/>
</dbReference>
<gene>
    <name evidence="1" type="ORF">D0469_09125</name>
</gene>
<dbReference type="OrthoDB" id="188440at2"/>
<evidence type="ECO:0000313" key="2">
    <source>
        <dbReference type="Proteomes" id="UP000264541"/>
    </source>
</evidence>
<dbReference type="RefSeq" id="WP_117326441.1">
    <property type="nucleotide sequence ID" value="NZ_QVTE01000024.1"/>
</dbReference>
<dbReference type="AlphaFoldDB" id="A0A372LP26"/>
<keyword evidence="2" id="KW-1185">Reference proteome</keyword>
<protein>
    <recommendedName>
        <fullName evidence="3">SLH domain-containing protein</fullName>
    </recommendedName>
</protein>
<evidence type="ECO:0008006" key="3">
    <source>
        <dbReference type="Google" id="ProtNLM"/>
    </source>
</evidence>
<evidence type="ECO:0000313" key="1">
    <source>
        <dbReference type="EMBL" id="RFU69517.1"/>
    </source>
</evidence>
<dbReference type="Proteomes" id="UP000264541">
    <property type="component" value="Unassembled WGS sequence"/>
</dbReference>
<organism evidence="1 2">
    <name type="scientific">Peribacillus saganii</name>
    <dbReference type="NCBI Taxonomy" id="2303992"/>
    <lineage>
        <taxon>Bacteria</taxon>
        <taxon>Bacillati</taxon>
        <taxon>Bacillota</taxon>
        <taxon>Bacilli</taxon>
        <taxon>Bacillales</taxon>
        <taxon>Bacillaceae</taxon>
        <taxon>Peribacillus</taxon>
    </lineage>
</organism>
<proteinExistence type="predicted"/>
<reference evidence="1 2" key="1">
    <citation type="submission" date="2018-08" db="EMBL/GenBank/DDBJ databases">
        <title>Bacillus chawlae sp. nov., Bacillus glennii sp. nov., and Bacillus saganii sp. nov. Isolated from the Vehicle Assembly Building at Kennedy Space Center where the Viking Spacecraft were Assembled.</title>
        <authorList>
            <person name="Seuylemezian A."/>
            <person name="Vaishampayan P."/>
        </authorList>
    </citation>
    <scope>NUCLEOTIDE SEQUENCE [LARGE SCALE GENOMIC DNA]</scope>
    <source>
        <strain evidence="1 2">V47-23a</strain>
    </source>
</reference>
<comment type="caution">
    <text evidence="1">The sequence shown here is derived from an EMBL/GenBank/DDBJ whole genome shotgun (WGS) entry which is preliminary data.</text>
</comment>